<dbReference type="InterPro" id="IPR007922">
    <property type="entry name" value="DciA-like"/>
</dbReference>
<evidence type="ECO:0000313" key="1">
    <source>
        <dbReference type="EMBL" id="OGH64594.1"/>
    </source>
</evidence>
<protein>
    <recommendedName>
        <fullName evidence="3">DUF721 domain-containing protein</fullName>
    </recommendedName>
</protein>
<dbReference type="Proteomes" id="UP000176282">
    <property type="component" value="Unassembled WGS sequence"/>
</dbReference>
<comment type="caution">
    <text evidence="1">The sequence shown here is derived from an EMBL/GenBank/DDBJ whole genome shotgun (WGS) entry which is preliminary data.</text>
</comment>
<dbReference type="STRING" id="1798680.A3J66_00660"/>
<accession>A0A1F6LZ58</accession>
<dbReference type="Pfam" id="PF05258">
    <property type="entry name" value="DciA"/>
    <property type="match status" value="1"/>
</dbReference>
<dbReference type="AlphaFoldDB" id="A0A1F6LZ58"/>
<evidence type="ECO:0000313" key="2">
    <source>
        <dbReference type="Proteomes" id="UP000176282"/>
    </source>
</evidence>
<organism evidence="1 2">
    <name type="scientific">Candidatus Magasanikbacteria bacterium RIFCSPHIGHO2_02_FULL_47_14</name>
    <dbReference type="NCBI Taxonomy" id="1798680"/>
    <lineage>
        <taxon>Bacteria</taxon>
        <taxon>Candidatus Magasanikiibacteriota</taxon>
    </lineage>
</organism>
<dbReference type="EMBL" id="MFQB01000055">
    <property type="protein sequence ID" value="OGH64594.1"/>
    <property type="molecule type" value="Genomic_DNA"/>
</dbReference>
<name>A0A1F6LZ58_9BACT</name>
<reference evidence="1 2" key="1">
    <citation type="journal article" date="2016" name="Nat. Commun.">
        <title>Thousands of microbial genomes shed light on interconnected biogeochemical processes in an aquifer system.</title>
        <authorList>
            <person name="Anantharaman K."/>
            <person name="Brown C.T."/>
            <person name="Hug L.A."/>
            <person name="Sharon I."/>
            <person name="Castelle C.J."/>
            <person name="Probst A.J."/>
            <person name="Thomas B.C."/>
            <person name="Singh A."/>
            <person name="Wilkins M.J."/>
            <person name="Karaoz U."/>
            <person name="Brodie E.L."/>
            <person name="Williams K.H."/>
            <person name="Hubbard S.S."/>
            <person name="Banfield J.F."/>
        </authorList>
    </citation>
    <scope>NUCLEOTIDE SEQUENCE [LARGE SCALE GENOMIC DNA]</scope>
</reference>
<sequence length="101" mass="11236">MCASFTPLGDALSQKLRAHAPLKKHLDTAYVIEAAESVFDEMFQDQKGAAVKPLFLKNRTLTVTCSSSIIAQEIRINQSTIVEKINLKIGKSEVDRIRYLA</sequence>
<evidence type="ECO:0008006" key="3">
    <source>
        <dbReference type="Google" id="ProtNLM"/>
    </source>
</evidence>
<proteinExistence type="predicted"/>
<gene>
    <name evidence="1" type="ORF">A3J66_00660</name>
</gene>